<accession>A0A844SGY9</accession>
<dbReference type="Proteomes" id="UP000436468">
    <property type="component" value="Unassembled WGS sequence"/>
</dbReference>
<dbReference type="InterPro" id="IPR010998">
    <property type="entry name" value="Integrase_recombinase_N"/>
</dbReference>
<evidence type="ECO:0000256" key="4">
    <source>
        <dbReference type="ARBA" id="ARBA00023172"/>
    </source>
</evidence>
<dbReference type="Gene3D" id="1.10.443.10">
    <property type="entry name" value="Intergrase catalytic core"/>
    <property type="match status" value="1"/>
</dbReference>
<dbReference type="GO" id="GO:0015074">
    <property type="term" value="P:DNA integration"/>
    <property type="evidence" value="ECO:0007669"/>
    <property type="project" value="UniProtKB-KW"/>
</dbReference>
<dbReference type="PANTHER" id="PTHR30629:SF2">
    <property type="entry name" value="PROPHAGE INTEGRASE INTS-RELATED"/>
    <property type="match status" value="1"/>
</dbReference>
<dbReference type="AlphaFoldDB" id="A0A844SGY9"/>
<dbReference type="Gene3D" id="1.10.150.130">
    <property type="match status" value="1"/>
</dbReference>
<evidence type="ECO:0000256" key="5">
    <source>
        <dbReference type="SAM" id="MobiDB-lite"/>
    </source>
</evidence>
<dbReference type="GO" id="GO:0006310">
    <property type="term" value="P:DNA recombination"/>
    <property type="evidence" value="ECO:0007669"/>
    <property type="project" value="UniProtKB-KW"/>
</dbReference>
<sequence>MVMYEREVKSLIESDIDSAISYSKSHAILGKVAEWRDHKTTGLTIRITPGKAVWYVRRRELTLRLGLLSSSGGPYQKPAQGTLDLETARYIAKQIHLAAGRKRNLREFTDTLVRLETTSEYSDRMGHADIAEAFADDNSLWAYRKRIGDTGITWTWKALTEHFLAYQLPKLRGKYRKQYEHYLRSKEFSSINDKLVSEVRLRDLERVRDEIHLNHAPSAVHRAVTQSKRMLSWAWKYKATQSGLDETQAEWWTRWSFEYKTKKRTHAPTIEEIARTILIAERFRHLADGEHETYPGTIGALWGIALTAQRTGGFLQLRPDRLFNPPKGERKLKGWKIANWTEDEMKGGRDGGRPHSLPLPPEALTILFGYHTESGGKSKWMFTGRDPKKHISQAALNLLMYRLQGRVYDHTVKQRPARKGKPGPKPKPRKERPNLFEIYGIEPWTLHDARRTLTTFLDDRKLGGAASAILGHKMDHDRVDESERMASITEQHYNRSQRIGLKAEGMALWVKTLLTAYEKESRKLAQPRKQLNRAA</sequence>
<proteinExistence type="inferred from homology"/>
<reference evidence="6 7" key="1">
    <citation type="submission" date="2019-12" db="EMBL/GenBank/DDBJ databases">
        <title>Draft genome sequences Bradyrhizobium cajani AMBPC1010, Bradyrhizobium pachyrhizi AMBPC1040 and Bradyrhizobium yuanmingense ALSPC3051, three plant growth promoting strains isolated from nodules of Cajanus cajan L. in Dominican Republic.</title>
        <authorList>
            <person name="Flores-Felix J.D."/>
            <person name="Araujo J."/>
            <person name="Diaz-Alcantara C."/>
            <person name="Gonzalez-Andres F."/>
            <person name="Velazquez E."/>
        </authorList>
    </citation>
    <scope>NUCLEOTIDE SEQUENCE [LARGE SCALE GENOMIC DNA]</scope>
    <source>
        <strain evidence="6 7">1040</strain>
    </source>
</reference>
<protein>
    <recommendedName>
        <fullName evidence="8">Integrase DNA-binding domain-containing protein</fullName>
    </recommendedName>
</protein>
<feature type="region of interest" description="Disordered" evidence="5">
    <location>
        <begin position="412"/>
        <end position="433"/>
    </location>
</feature>
<gene>
    <name evidence="6" type="ORF">GPL21_06845</name>
</gene>
<keyword evidence="7" id="KW-1185">Reference proteome</keyword>
<evidence type="ECO:0000256" key="2">
    <source>
        <dbReference type="ARBA" id="ARBA00022908"/>
    </source>
</evidence>
<organism evidence="6 7">
    <name type="scientific">Bradyrhizobium pachyrhizi</name>
    <dbReference type="NCBI Taxonomy" id="280333"/>
    <lineage>
        <taxon>Bacteria</taxon>
        <taxon>Pseudomonadati</taxon>
        <taxon>Pseudomonadota</taxon>
        <taxon>Alphaproteobacteria</taxon>
        <taxon>Hyphomicrobiales</taxon>
        <taxon>Nitrobacteraceae</taxon>
        <taxon>Bradyrhizobium</taxon>
    </lineage>
</organism>
<evidence type="ECO:0000256" key="1">
    <source>
        <dbReference type="ARBA" id="ARBA00008857"/>
    </source>
</evidence>
<evidence type="ECO:0000313" key="7">
    <source>
        <dbReference type="Proteomes" id="UP000436468"/>
    </source>
</evidence>
<comment type="similarity">
    <text evidence="1">Belongs to the 'phage' integrase family.</text>
</comment>
<evidence type="ECO:0008006" key="8">
    <source>
        <dbReference type="Google" id="ProtNLM"/>
    </source>
</evidence>
<name>A0A844SGY9_9BRAD</name>
<keyword evidence="3" id="KW-0238">DNA-binding</keyword>
<dbReference type="PANTHER" id="PTHR30629">
    <property type="entry name" value="PROPHAGE INTEGRASE"/>
    <property type="match status" value="1"/>
</dbReference>
<dbReference type="InterPro" id="IPR011010">
    <property type="entry name" value="DNA_brk_join_enz"/>
</dbReference>
<feature type="compositionally biased region" description="Basic residues" evidence="5">
    <location>
        <begin position="413"/>
        <end position="430"/>
    </location>
</feature>
<dbReference type="InterPro" id="IPR050808">
    <property type="entry name" value="Phage_Integrase"/>
</dbReference>
<dbReference type="EMBL" id="WQNF01000004">
    <property type="protein sequence ID" value="MVT64826.1"/>
    <property type="molecule type" value="Genomic_DNA"/>
</dbReference>
<comment type="caution">
    <text evidence="6">The sequence shown here is derived from an EMBL/GenBank/DDBJ whole genome shotgun (WGS) entry which is preliminary data.</text>
</comment>
<dbReference type="GO" id="GO:0003677">
    <property type="term" value="F:DNA binding"/>
    <property type="evidence" value="ECO:0007669"/>
    <property type="project" value="UniProtKB-KW"/>
</dbReference>
<evidence type="ECO:0000256" key="3">
    <source>
        <dbReference type="ARBA" id="ARBA00023125"/>
    </source>
</evidence>
<dbReference type="InterPro" id="IPR013762">
    <property type="entry name" value="Integrase-like_cat_sf"/>
</dbReference>
<dbReference type="SUPFAM" id="SSF56349">
    <property type="entry name" value="DNA breaking-rejoining enzymes"/>
    <property type="match status" value="1"/>
</dbReference>
<evidence type="ECO:0000313" key="6">
    <source>
        <dbReference type="EMBL" id="MVT64826.1"/>
    </source>
</evidence>
<keyword evidence="4" id="KW-0233">DNA recombination</keyword>
<keyword evidence="2" id="KW-0229">DNA integration</keyword>